<reference evidence="1 2" key="1">
    <citation type="submission" date="2017-09" db="EMBL/GenBank/DDBJ databases">
        <authorList>
            <person name="Pradhan P."/>
            <person name="Aluri L.S."/>
            <person name="Anandarajan D."/>
            <person name="Beiriger J.C."/>
            <person name="Bethamcharla R."/>
            <person name="Betini N."/>
            <person name="Bhatt S.D."/>
            <person name="Chengalvala S."/>
            <person name="Cox N.E."/>
            <person name="Delvadia B.P."/>
            <person name="Desai A.S."/>
            <person name="Devaney A.M."/>
            <person name="Doyle B.K."/>
            <person name="Edgerton A.O."/>
            <person name="Erlich M.C."/>
            <person name="Fitzpatrick K.C."/>
            <person name="Gajjar E.A."/>
            <person name="Ganguly A."/>
            <person name="Gill R.S."/>
            <person name="Goldman M.G."/>
            <person name="Good P.M."/>
            <person name="Gupta N."/>
            <person name="Haddad L.M."/>
            <person name="Han E.J."/>
            <person name="Jain S."/>
            <person name="Jiang A."/>
            <person name="Jurgielewicz A.D."/>
            <person name="Kainth D.K."/>
            <person name="Karam J.M."/>
            <person name="Kodavatiganti M."/>
            <person name="Kriete S.J."/>
            <person name="MacDonald C.E."/>
            <person name="Maret J.P."/>
            <person name="Mathew A.E."/>
            <person name="Nako S."/>
            <person name="Natrajan M."/>
            <person name="Nishu N.M."/>
            <person name="Parikh A."/>
            <person name="Patel N."/>
            <person name="Patel P.D."/>
            <person name="Patel S."/>
            <person name="Patra K."/>
            <person name="Pumpuckdee D."/>
            <person name="Rai K."/>
            <person name="Ramanathan A."/>
            <person name="Sarkar A."/>
            <person name="Schaffer B.L."/>
            <person name="Shah P."/>
            <person name="Tata R.K."/>
            <person name="Tawfik A.H."/>
            <person name="Thuremella B.T."/>
            <person name="Toma J."/>
            <person name="Tran T.L."/>
            <person name="Veera S."/>
            <person name="Vemulapalli V.K."/>
            <person name="Vidas T.V."/>
            <person name="Vieira K.S."/>
            <person name="Vijayakumar G."/>
            <person name="Walor T.A."/>
            <person name="White C.R."/>
            <person name="Wong B.M."/>
            <person name="Zhao Sl."/>
            <person name="McDonald M.T."/>
            <person name="Dalia R."/>
            <person name="Little J.L."/>
            <person name="Gurney S.M.R."/>
            <person name="Bollivar D.W."/>
            <person name="Garlena R.A."/>
            <person name="Russell D.A."/>
            <person name="Pope W.H."/>
            <person name="Jacobs-Sera D."/>
            <person name="Hendrix R.W."/>
            <person name="Hatfull G.F."/>
        </authorList>
    </citation>
    <scope>NUCLEOTIDE SEQUENCE [LARGE SCALE GENOMIC DNA]</scope>
</reference>
<accession>A0A2D2W4D1</accession>
<dbReference type="Proteomes" id="UP000240916">
    <property type="component" value="Segment"/>
</dbReference>
<evidence type="ECO:0000313" key="2">
    <source>
        <dbReference type="Proteomes" id="UP000240916"/>
    </source>
</evidence>
<gene>
    <name evidence="1" type="ORF">SEA_SUPERPHIKIMAN_208</name>
</gene>
<evidence type="ECO:0000313" key="1">
    <source>
        <dbReference type="EMBL" id="ATS93046.1"/>
    </source>
</evidence>
<organism evidence="1 2">
    <name type="scientific">Mycobacterium phage Superphikiman</name>
    <dbReference type="NCBI Taxonomy" id="2041551"/>
    <lineage>
        <taxon>Viruses</taxon>
        <taxon>Duplodnaviria</taxon>
        <taxon>Heunggongvirae</taxon>
        <taxon>Uroviricota</taxon>
        <taxon>Caudoviricetes</taxon>
        <taxon>Omegavirus</taxon>
        <taxon>Omegavirus courthouse</taxon>
    </lineage>
</organism>
<proteinExistence type="predicted"/>
<dbReference type="EMBL" id="MF919534">
    <property type="protein sequence ID" value="ATS93046.1"/>
    <property type="molecule type" value="Genomic_DNA"/>
</dbReference>
<sequence length="174" mass="19390">MSESTKDMLTGYVERAAETIREYARQIESGEYGNRWLVQSYDEPVDHNYDDIIADSEEAAIAIAQARSGQSHDNWEAERDTFEIGEPTIVDEYGNESPISEWPLSVEVKIGRPLAVVIATGGPHIEIAQDLSNGSAKLAGYWGGEQVYRYGGEFSTVLDYLTGPLYDEAPEEYK</sequence>
<protein>
    <submittedName>
        <fullName evidence="1">Uncharacterized protein</fullName>
    </submittedName>
</protein>
<name>A0A2D2W4D1_9CAUD</name>